<dbReference type="InterPro" id="IPR036390">
    <property type="entry name" value="WH_DNA-bd_sf"/>
</dbReference>
<dbReference type="SUPFAM" id="SSF46785">
    <property type="entry name" value="Winged helix' DNA-binding domain"/>
    <property type="match status" value="1"/>
</dbReference>
<dbReference type="Pfam" id="PF00126">
    <property type="entry name" value="HTH_1"/>
    <property type="match status" value="1"/>
</dbReference>
<dbReference type="RefSeq" id="WP_220372652.1">
    <property type="nucleotide sequence ID" value="NZ_JAEUAO010000003.1"/>
</dbReference>
<keyword evidence="7" id="KW-1185">Reference proteome</keyword>
<dbReference type="PANTHER" id="PTHR30537:SF5">
    <property type="entry name" value="HTH-TYPE TRANSCRIPTIONAL ACTIVATOR TTDR-RELATED"/>
    <property type="match status" value="1"/>
</dbReference>
<protein>
    <submittedName>
        <fullName evidence="6">LysR family transcriptional regulator</fullName>
    </submittedName>
</protein>
<comment type="similarity">
    <text evidence="1">Belongs to the LysR transcriptional regulatory family.</text>
</comment>
<evidence type="ECO:0000259" key="5">
    <source>
        <dbReference type="PROSITE" id="PS50931"/>
    </source>
</evidence>
<dbReference type="PANTHER" id="PTHR30537">
    <property type="entry name" value="HTH-TYPE TRANSCRIPTIONAL REGULATOR"/>
    <property type="match status" value="1"/>
</dbReference>
<gene>
    <name evidence="6" type="ORF">JNB71_15290</name>
</gene>
<evidence type="ECO:0000313" key="6">
    <source>
        <dbReference type="EMBL" id="MBW9064679.1"/>
    </source>
</evidence>
<keyword evidence="4" id="KW-0804">Transcription</keyword>
<proteinExistence type="inferred from homology"/>
<evidence type="ECO:0000313" key="7">
    <source>
        <dbReference type="Proteomes" id="UP000757604"/>
    </source>
</evidence>
<dbReference type="InterPro" id="IPR000847">
    <property type="entry name" value="LysR_HTH_N"/>
</dbReference>
<dbReference type="InterPro" id="IPR058163">
    <property type="entry name" value="LysR-type_TF_proteobact-type"/>
</dbReference>
<dbReference type="Proteomes" id="UP000757604">
    <property type="component" value="Unassembled WGS sequence"/>
</dbReference>
<evidence type="ECO:0000256" key="2">
    <source>
        <dbReference type="ARBA" id="ARBA00023015"/>
    </source>
</evidence>
<evidence type="ECO:0000256" key="4">
    <source>
        <dbReference type="ARBA" id="ARBA00023163"/>
    </source>
</evidence>
<accession>A0ABS7HE10</accession>
<dbReference type="EMBL" id="JAEUAO010000003">
    <property type="protein sequence ID" value="MBW9064679.1"/>
    <property type="molecule type" value="Genomic_DNA"/>
</dbReference>
<evidence type="ECO:0000256" key="1">
    <source>
        <dbReference type="ARBA" id="ARBA00009437"/>
    </source>
</evidence>
<dbReference type="Gene3D" id="3.40.190.290">
    <property type="match status" value="1"/>
</dbReference>
<dbReference type="Gene3D" id="1.10.10.10">
    <property type="entry name" value="Winged helix-like DNA-binding domain superfamily/Winged helix DNA-binding domain"/>
    <property type="match status" value="1"/>
</dbReference>
<evidence type="ECO:0000256" key="3">
    <source>
        <dbReference type="ARBA" id="ARBA00023125"/>
    </source>
</evidence>
<organism evidence="6 7">
    <name type="scientific">Rhizobium herbae</name>
    <dbReference type="NCBI Taxonomy" id="508661"/>
    <lineage>
        <taxon>Bacteria</taxon>
        <taxon>Pseudomonadati</taxon>
        <taxon>Pseudomonadota</taxon>
        <taxon>Alphaproteobacteria</taxon>
        <taxon>Hyphomicrobiales</taxon>
        <taxon>Rhizobiaceae</taxon>
        <taxon>Rhizobium/Agrobacterium group</taxon>
        <taxon>Rhizobium</taxon>
    </lineage>
</organism>
<name>A0ABS7HE10_9HYPH</name>
<dbReference type="InterPro" id="IPR036388">
    <property type="entry name" value="WH-like_DNA-bd_sf"/>
</dbReference>
<keyword evidence="2" id="KW-0805">Transcription regulation</keyword>
<dbReference type="CDD" id="cd08422">
    <property type="entry name" value="PBP2_CrgA_like"/>
    <property type="match status" value="1"/>
</dbReference>
<dbReference type="InterPro" id="IPR005119">
    <property type="entry name" value="LysR_subst-bd"/>
</dbReference>
<dbReference type="PROSITE" id="PS50931">
    <property type="entry name" value="HTH_LYSR"/>
    <property type="match status" value="1"/>
</dbReference>
<comment type="caution">
    <text evidence="6">The sequence shown here is derived from an EMBL/GenBank/DDBJ whole genome shotgun (WGS) entry which is preliminary data.</text>
</comment>
<keyword evidence="3" id="KW-0238">DNA-binding</keyword>
<dbReference type="SUPFAM" id="SSF53850">
    <property type="entry name" value="Periplasmic binding protein-like II"/>
    <property type="match status" value="1"/>
</dbReference>
<dbReference type="Pfam" id="PF03466">
    <property type="entry name" value="LysR_substrate"/>
    <property type="match status" value="1"/>
</dbReference>
<reference evidence="6 7" key="1">
    <citation type="journal article" date="2021" name="MBio">
        <title>Poor Competitiveness of Bradyrhizobium in Pigeon Pea Root Colonization in Indian Soils.</title>
        <authorList>
            <person name="Chalasani D."/>
            <person name="Basu A."/>
            <person name="Pullabhotla S.V.S.R.N."/>
            <person name="Jorrin B."/>
            <person name="Neal A.L."/>
            <person name="Poole P.S."/>
            <person name="Podile A.R."/>
            <person name="Tkacz A."/>
        </authorList>
    </citation>
    <scope>NUCLEOTIDE SEQUENCE [LARGE SCALE GENOMIC DNA]</scope>
    <source>
        <strain evidence="6 7">HU44</strain>
    </source>
</reference>
<feature type="domain" description="HTH lysR-type" evidence="5">
    <location>
        <begin position="1"/>
        <end position="59"/>
    </location>
</feature>
<sequence>MNCLADLRMFSEIARSQSMASAANRLGMAPATISGRLKALEDHYGMALVRRTTRSLLLTDEGRLLLEHAEPVLSGFADLEREMGGRRHAVEGGLVLSCATDIGRGHVLSLVHAFARAHPHVKFSLRYDPTGSLNEIHFDAALRAGPVKDSGLTIRKLFAMETVTAAAPGYLAERGIPASPEALEDHDCLRLEGSMIGGDVWTFEAGAQRNIAVGGRFRASDPETLKTLALQGLGVLRTARADIESELRSGRLVPILAPFEPAAARVSLISDTRRRLPARTAAFIDFALQHFAGGSDQTHKRWRQTAA</sequence>